<keyword evidence="7" id="KW-1185">Reference proteome</keyword>
<sequence length="155" mass="17643">MTSPELKVPPLLLLAIAMAGVLTCHLVWPMQWPSLVTIVGILLSALGLICCVAGVVAFRRHATTVDPRYPENTGTLVTGGIYGYSRNPMYLGFALILVGWSAYLSTPFSLLWLVLFVTYLQRFQIYPEERQMRILFGQQFENYCRQTRRWLGRKN</sequence>
<name>A0ABT2VRF4_9ALTE</name>
<dbReference type="InterPro" id="IPR007318">
    <property type="entry name" value="Phopholipid_MeTrfase"/>
</dbReference>
<feature type="transmembrane region" description="Helical" evidence="5">
    <location>
        <begin position="90"/>
        <end position="120"/>
    </location>
</feature>
<comment type="subcellular location">
    <subcellularLocation>
        <location evidence="1">Endomembrane system</location>
        <topology evidence="1">Multi-pass membrane protein</topology>
    </subcellularLocation>
</comment>
<protein>
    <submittedName>
        <fullName evidence="6">Isoprenylcysteine carboxylmethyltransferase family protein</fullName>
    </submittedName>
</protein>
<proteinExistence type="predicted"/>
<comment type="caution">
    <text evidence="6">The sequence shown here is derived from an EMBL/GenBank/DDBJ whole genome shotgun (WGS) entry which is preliminary data.</text>
</comment>
<reference evidence="7" key="1">
    <citation type="submission" date="2023-07" db="EMBL/GenBank/DDBJ databases">
        <title>Study on multiphase classification of strain Alteromonas salexigens isolated from the Yellow Sea.</title>
        <authorList>
            <person name="Sun L."/>
        </authorList>
    </citation>
    <scope>NUCLEOTIDE SEQUENCE [LARGE SCALE GENOMIC DNA]</scope>
    <source>
        <strain evidence="7">ASW11-19</strain>
    </source>
</reference>
<evidence type="ECO:0000256" key="3">
    <source>
        <dbReference type="ARBA" id="ARBA00022989"/>
    </source>
</evidence>
<evidence type="ECO:0000256" key="1">
    <source>
        <dbReference type="ARBA" id="ARBA00004127"/>
    </source>
</evidence>
<gene>
    <name evidence="6" type="ORF">OCL06_15060</name>
</gene>
<feature type="transmembrane region" description="Helical" evidence="5">
    <location>
        <begin position="35"/>
        <end position="58"/>
    </location>
</feature>
<keyword evidence="2 5" id="KW-0812">Transmembrane</keyword>
<evidence type="ECO:0000256" key="4">
    <source>
        <dbReference type="ARBA" id="ARBA00023136"/>
    </source>
</evidence>
<dbReference type="PANTHER" id="PTHR12714">
    <property type="entry name" value="PROTEIN-S ISOPRENYLCYSTEINE O-METHYLTRANSFERASE"/>
    <property type="match status" value="1"/>
</dbReference>
<keyword evidence="3 5" id="KW-1133">Transmembrane helix</keyword>
<evidence type="ECO:0000313" key="7">
    <source>
        <dbReference type="Proteomes" id="UP001209257"/>
    </source>
</evidence>
<dbReference type="RefSeq" id="WP_262996036.1">
    <property type="nucleotide sequence ID" value="NZ_JAOTJC010000013.1"/>
</dbReference>
<dbReference type="Proteomes" id="UP001209257">
    <property type="component" value="Unassembled WGS sequence"/>
</dbReference>
<evidence type="ECO:0000313" key="6">
    <source>
        <dbReference type="EMBL" id="MCU7555907.1"/>
    </source>
</evidence>
<evidence type="ECO:0000256" key="5">
    <source>
        <dbReference type="SAM" id="Phobius"/>
    </source>
</evidence>
<organism evidence="6 7">
    <name type="scientific">Alteromonas salexigens</name>
    <dbReference type="NCBI Taxonomy" id="2982530"/>
    <lineage>
        <taxon>Bacteria</taxon>
        <taxon>Pseudomonadati</taxon>
        <taxon>Pseudomonadota</taxon>
        <taxon>Gammaproteobacteria</taxon>
        <taxon>Alteromonadales</taxon>
        <taxon>Alteromonadaceae</taxon>
        <taxon>Alteromonas/Salinimonas group</taxon>
        <taxon>Alteromonas</taxon>
    </lineage>
</organism>
<evidence type="ECO:0000256" key="2">
    <source>
        <dbReference type="ARBA" id="ARBA00022692"/>
    </source>
</evidence>
<dbReference type="Gene3D" id="1.20.120.1630">
    <property type="match status" value="1"/>
</dbReference>
<dbReference type="PANTHER" id="PTHR12714:SF24">
    <property type="entry name" value="SLR1182 PROTEIN"/>
    <property type="match status" value="1"/>
</dbReference>
<dbReference type="EMBL" id="JAOTJC010000013">
    <property type="protein sequence ID" value="MCU7555907.1"/>
    <property type="molecule type" value="Genomic_DNA"/>
</dbReference>
<feature type="transmembrane region" description="Helical" evidence="5">
    <location>
        <begin position="12"/>
        <end position="28"/>
    </location>
</feature>
<accession>A0ABT2VRF4</accession>
<dbReference type="Pfam" id="PF04191">
    <property type="entry name" value="PEMT"/>
    <property type="match status" value="1"/>
</dbReference>
<keyword evidence="4 5" id="KW-0472">Membrane</keyword>